<feature type="region of interest" description="Disordered" evidence="1">
    <location>
        <begin position="26"/>
        <end position="50"/>
    </location>
</feature>
<feature type="chain" id="PRO_5003296909" evidence="2">
    <location>
        <begin position="24"/>
        <end position="450"/>
    </location>
</feature>
<reference evidence="3 4" key="1">
    <citation type="journal article" date="2011" name="EMBO J.">
        <title>Structural diversity of bacterial flagellar motors.</title>
        <authorList>
            <person name="Chen S."/>
            <person name="Beeby M."/>
            <person name="Murphy G.E."/>
            <person name="Leadbetter J.R."/>
            <person name="Hendrixson D.R."/>
            <person name="Briegel A."/>
            <person name="Li Z."/>
            <person name="Shi J."/>
            <person name="Tocheva E.I."/>
            <person name="Muller A."/>
            <person name="Dobro M.J."/>
            <person name="Jensen G.J."/>
        </authorList>
    </citation>
    <scope>NUCLEOTIDE SEQUENCE [LARGE SCALE GENOMIC DNA]</scope>
    <source>
        <strain evidence="3 4">ATCC 19624</strain>
    </source>
</reference>
<evidence type="ECO:0000256" key="1">
    <source>
        <dbReference type="SAM" id="MobiDB-lite"/>
    </source>
</evidence>
<dbReference type="OrthoDB" id="7197847at2"/>
<protein>
    <submittedName>
        <fullName evidence="3">Uncharacterized protein</fullName>
    </submittedName>
</protein>
<keyword evidence="2" id="KW-0732">Signal</keyword>
<dbReference type="SUPFAM" id="SSF53474">
    <property type="entry name" value="alpha/beta-Hydrolases"/>
    <property type="match status" value="1"/>
</dbReference>
<evidence type="ECO:0000313" key="4">
    <source>
        <dbReference type="Proteomes" id="UP000016368"/>
    </source>
</evidence>
<gene>
    <name evidence="3" type="ORF">HGR_08919</name>
</gene>
<evidence type="ECO:0000256" key="2">
    <source>
        <dbReference type="SAM" id="SignalP"/>
    </source>
</evidence>
<keyword evidence="4" id="KW-1185">Reference proteome</keyword>
<feature type="signal peptide" evidence="2">
    <location>
        <begin position="1"/>
        <end position="23"/>
    </location>
</feature>
<dbReference type="PROSITE" id="PS51257">
    <property type="entry name" value="PROKAR_LIPOPROTEIN"/>
    <property type="match status" value="1"/>
</dbReference>
<sequence>MSSLIRQRITLPLLLAAALVGCAQTHTPPTSTSEAAPQASPCPKGTPEGARCLRGQDSAGSFYLIVVPAQWNQMLVVHAHGGPSLGEPKASRADEDIERWAITVRAGYAWAGSVFRQGGVAVRSAAEDTERVRRIFVQHVGQPSRTLLHGQSWGASVAAKTAELYAGPGMRSPYDAVLLSSGVLAGGTRSYDFRLDLRVVYQYLCNNHPRSDEPQYPLWMGLPVDSKLTPAELNARVEDCLATRKSAAQRTPEQARKLKMIVDVLKIPESSVAGHLAWATWHFQDIVQNRTQGRNPFRNDQVRYQGSADDAALNAAVLRYAADPAAAARFSEDADLTGRIAIPVLTVHGIDDPTAFVELESAFRQTMERAGNGARLVQVFSDHNTHSYLSDPTYVALFDALNQWVERGVKPTPASVAEGCKRAEATYGAGCKIRADYQPAPLEARMAPRQ</sequence>
<comment type="caution">
    <text evidence="3">The sequence shown here is derived from an EMBL/GenBank/DDBJ whole genome shotgun (WGS) entry which is preliminary data.</text>
</comment>
<dbReference type="eggNOG" id="COG1506">
    <property type="taxonomic scope" value="Bacteria"/>
</dbReference>
<dbReference type="Proteomes" id="UP000016368">
    <property type="component" value="Unassembled WGS sequence"/>
</dbReference>
<name>F3KTK3_9BURK</name>
<feature type="compositionally biased region" description="Polar residues" evidence="1">
    <location>
        <begin position="26"/>
        <end position="35"/>
    </location>
</feature>
<dbReference type="AlphaFoldDB" id="F3KTK3"/>
<dbReference type="EMBL" id="AEGR01000056">
    <property type="protein sequence ID" value="EGI76882.1"/>
    <property type="molecule type" value="Genomic_DNA"/>
</dbReference>
<organism evidence="3 4">
    <name type="scientific">Hylemonella gracilis ATCC 19624</name>
    <dbReference type="NCBI Taxonomy" id="887062"/>
    <lineage>
        <taxon>Bacteria</taxon>
        <taxon>Pseudomonadati</taxon>
        <taxon>Pseudomonadota</taxon>
        <taxon>Betaproteobacteria</taxon>
        <taxon>Burkholderiales</taxon>
        <taxon>Comamonadaceae</taxon>
        <taxon>Hylemonella</taxon>
    </lineage>
</organism>
<accession>F3KTK3</accession>
<dbReference type="Gene3D" id="3.40.50.1820">
    <property type="entry name" value="alpha/beta hydrolase"/>
    <property type="match status" value="1"/>
</dbReference>
<dbReference type="RefSeq" id="WP_006297839.1">
    <property type="nucleotide sequence ID" value="NZ_AEGR01000056.1"/>
</dbReference>
<proteinExistence type="predicted"/>
<evidence type="ECO:0000313" key="3">
    <source>
        <dbReference type="EMBL" id="EGI76882.1"/>
    </source>
</evidence>
<dbReference type="STRING" id="887062.HGR_08919"/>
<dbReference type="InterPro" id="IPR029058">
    <property type="entry name" value="AB_hydrolase_fold"/>
</dbReference>